<dbReference type="SUPFAM" id="SSF56300">
    <property type="entry name" value="Metallo-dependent phosphatases"/>
    <property type="match status" value="1"/>
</dbReference>
<reference evidence="2 3" key="1">
    <citation type="journal article" date="2009" name="Stand. Genomic Sci.">
        <title>Complete genome sequence of Slackia heliotrinireducens type strain (RHS 1).</title>
        <authorList>
            <person name="Pukall R."/>
            <person name="Lapidus A."/>
            <person name="Nolan M."/>
            <person name="Copeland A."/>
            <person name="Glavina Del Rio T."/>
            <person name="Lucas S."/>
            <person name="Chen F."/>
            <person name="Tice H."/>
            <person name="Cheng J.F."/>
            <person name="Chertkov O."/>
            <person name="Bruce D."/>
            <person name="Goodwin L."/>
            <person name="Kuske C."/>
            <person name="Brettin T."/>
            <person name="Detter J.C."/>
            <person name="Han C."/>
            <person name="Pitluck S."/>
            <person name="Pati A."/>
            <person name="Mavrommatis K."/>
            <person name="Ivanova N."/>
            <person name="Ovchinnikova G."/>
            <person name="Chen A."/>
            <person name="Palaniappan K."/>
            <person name="Schneider S."/>
            <person name="Rohde M."/>
            <person name="Chain P."/>
            <person name="D'haeseleer P."/>
            <person name="Goker M."/>
            <person name="Bristow J."/>
            <person name="Eisen J.A."/>
            <person name="Markowitz V."/>
            <person name="Kyrpides N.C."/>
            <person name="Klenk H.P."/>
            <person name="Hugenholtz P."/>
        </authorList>
    </citation>
    <scope>NUCLEOTIDE SEQUENCE [LARGE SCALE GENOMIC DNA]</scope>
    <source>
        <strain evidence="3">ATCC 29202 / DSM 20476 / NCTC 11029 / RHS 1</strain>
    </source>
</reference>
<dbReference type="AlphaFoldDB" id="C7N0S7"/>
<dbReference type="Proteomes" id="UP000002026">
    <property type="component" value="Chromosome"/>
</dbReference>
<evidence type="ECO:0000313" key="2">
    <source>
        <dbReference type="EMBL" id="ACV21155.1"/>
    </source>
</evidence>
<name>C7N0S7_SLAHD</name>
<dbReference type="GO" id="GO:0005737">
    <property type="term" value="C:cytoplasm"/>
    <property type="evidence" value="ECO:0007669"/>
    <property type="project" value="TreeGrafter"/>
</dbReference>
<dbReference type="HOGENOM" id="CLU_023125_4_0_11"/>
<dbReference type="KEGG" id="shi:Shel_00810"/>
<dbReference type="STRING" id="471855.Shel_00810"/>
<gene>
    <name evidence="2" type="ordered locus">Shel_00810</name>
</gene>
<keyword evidence="3" id="KW-1185">Reference proteome</keyword>
<organism evidence="2 3">
    <name type="scientific">Slackia heliotrinireducens (strain ATCC 29202 / DSM 20476 / NCTC 11029 / RHS 1)</name>
    <name type="common">Peptococcus heliotrinreducens</name>
    <dbReference type="NCBI Taxonomy" id="471855"/>
    <lineage>
        <taxon>Bacteria</taxon>
        <taxon>Bacillati</taxon>
        <taxon>Actinomycetota</taxon>
        <taxon>Coriobacteriia</taxon>
        <taxon>Eggerthellales</taxon>
        <taxon>Eggerthellaceae</taxon>
        <taxon>Slackia</taxon>
    </lineage>
</organism>
<dbReference type="eggNOG" id="COG0639">
    <property type="taxonomic scope" value="Bacteria"/>
</dbReference>
<dbReference type="GO" id="GO:0008803">
    <property type="term" value="F:bis(5'-nucleosyl)-tetraphosphatase (symmetrical) activity"/>
    <property type="evidence" value="ECO:0007669"/>
    <property type="project" value="TreeGrafter"/>
</dbReference>
<dbReference type="GO" id="GO:0016791">
    <property type="term" value="F:phosphatase activity"/>
    <property type="evidence" value="ECO:0007669"/>
    <property type="project" value="TreeGrafter"/>
</dbReference>
<feature type="domain" description="Calcineurin-like phosphoesterase" evidence="1">
    <location>
        <begin position="1"/>
        <end position="92"/>
    </location>
</feature>
<dbReference type="EMBL" id="CP001684">
    <property type="protein sequence ID" value="ACV21155.1"/>
    <property type="molecule type" value="Genomic_DNA"/>
</dbReference>
<dbReference type="InterPro" id="IPR004843">
    <property type="entry name" value="Calcineurin-like_PHP"/>
</dbReference>
<dbReference type="InterPro" id="IPR050126">
    <property type="entry name" value="Ap4A_hydrolase"/>
</dbReference>
<protein>
    <submittedName>
        <fullName evidence="2">Calcineurin-like phosphoesterase</fullName>
    </submittedName>
</protein>
<dbReference type="Pfam" id="PF00149">
    <property type="entry name" value="Metallophos"/>
    <property type="match status" value="1"/>
</dbReference>
<proteinExistence type="predicted"/>
<dbReference type="InterPro" id="IPR029052">
    <property type="entry name" value="Metallo-depent_PP-like"/>
</dbReference>
<dbReference type="RefSeq" id="WP_012797266.1">
    <property type="nucleotide sequence ID" value="NC_013165.1"/>
</dbReference>
<dbReference type="PANTHER" id="PTHR42850:SF4">
    <property type="entry name" value="ZINC-DEPENDENT ENDOPOLYPHOSPHATASE"/>
    <property type="match status" value="1"/>
</dbReference>
<evidence type="ECO:0000259" key="1">
    <source>
        <dbReference type="Pfam" id="PF00149"/>
    </source>
</evidence>
<evidence type="ECO:0000313" key="3">
    <source>
        <dbReference type="Proteomes" id="UP000002026"/>
    </source>
</evidence>
<accession>C7N0S7</accession>
<sequence length="307" mass="34498">MRRYAISDIHGCIEPLQARIAQFEELGFFDTDCADELVLLGDYVDRGPDSLGVLHAVMALEQRAAGRVTVLRGNHDEMFLEWLGVPTTGGVATGLESAGFDEDLSFGFDDDLGFDEFGSSDFYDVEPPFDAPDPDRDVMDPEYRFRSFRQMDPNLATMRSFLTDEQLRQLDHGMRRFATMIDAFGTACHAIRNAYPEVISWMQTLRDYHETERQIFVHAGIDESAGREWALGTPRETMLGTRTTSNAPFYKDVICGHTPTCYVCGDPDHHDVLRWGPSHIYIDGMTTASGVLPLLVWNSETGEYASL</sequence>
<dbReference type="GO" id="GO:0110154">
    <property type="term" value="P:RNA decapping"/>
    <property type="evidence" value="ECO:0007669"/>
    <property type="project" value="TreeGrafter"/>
</dbReference>
<dbReference type="PANTHER" id="PTHR42850">
    <property type="entry name" value="METALLOPHOSPHOESTERASE"/>
    <property type="match status" value="1"/>
</dbReference>
<dbReference type="CDD" id="cd00144">
    <property type="entry name" value="MPP_PPP_family"/>
    <property type="match status" value="1"/>
</dbReference>
<dbReference type="Gene3D" id="3.60.21.10">
    <property type="match status" value="1"/>
</dbReference>